<sequence length="61" mass="6701">MTSTHEFILIFPLLSGARIFARCTTLTHLLIISIHILHLCSLLLVSILLLSSGSLCPMLLV</sequence>
<evidence type="ECO:0000313" key="3">
    <source>
        <dbReference type="WBParaSite" id="HCON_00117820-00001"/>
    </source>
</evidence>
<feature type="transmembrane region" description="Helical" evidence="1">
    <location>
        <begin position="31"/>
        <end position="50"/>
    </location>
</feature>
<accession>A0A7I4YMW2</accession>
<keyword evidence="1" id="KW-0812">Transmembrane</keyword>
<name>A0A7I4YMW2_HAECO</name>
<keyword evidence="1" id="KW-1133">Transmembrane helix</keyword>
<proteinExistence type="predicted"/>
<reference evidence="3" key="1">
    <citation type="submission" date="2020-12" db="UniProtKB">
        <authorList>
            <consortium name="WormBaseParasite"/>
        </authorList>
    </citation>
    <scope>IDENTIFICATION</scope>
    <source>
        <strain evidence="3">MHco3</strain>
    </source>
</reference>
<organism evidence="2 3">
    <name type="scientific">Haemonchus contortus</name>
    <name type="common">Barber pole worm</name>
    <dbReference type="NCBI Taxonomy" id="6289"/>
    <lineage>
        <taxon>Eukaryota</taxon>
        <taxon>Metazoa</taxon>
        <taxon>Ecdysozoa</taxon>
        <taxon>Nematoda</taxon>
        <taxon>Chromadorea</taxon>
        <taxon>Rhabditida</taxon>
        <taxon>Rhabditina</taxon>
        <taxon>Rhabditomorpha</taxon>
        <taxon>Strongyloidea</taxon>
        <taxon>Trichostrongylidae</taxon>
        <taxon>Haemonchus</taxon>
    </lineage>
</organism>
<dbReference type="AlphaFoldDB" id="A0A7I4YMW2"/>
<dbReference type="WBParaSite" id="HCON_00117820-00001">
    <property type="protein sequence ID" value="HCON_00117820-00001"/>
    <property type="gene ID" value="HCON_00117820"/>
</dbReference>
<keyword evidence="1" id="KW-0472">Membrane</keyword>
<evidence type="ECO:0000256" key="1">
    <source>
        <dbReference type="SAM" id="Phobius"/>
    </source>
</evidence>
<evidence type="ECO:0000313" key="2">
    <source>
        <dbReference type="Proteomes" id="UP000025227"/>
    </source>
</evidence>
<keyword evidence="2" id="KW-1185">Reference proteome</keyword>
<dbReference type="Proteomes" id="UP000025227">
    <property type="component" value="Unplaced"/>
</dbReference>
<protein>
    <submittedName>
        <fullName evidence="3">Ovule protein</fullName>
    </submittedName>
</protein>